<evidence type="ECO:0008006" key="4">
    <source>
        <dbReference type="Google" id="ProtNLM"/>
    </source>
</evidence>
<evidence type="ECO:0000313" key="3">
    <source>
        <dbReference type="Proteomes" id="UP001213623"/>
    </source>
</evidence>
<keyword evidence="1" id="KW-0812">Transmembrane</keyword>
<protein>
    <recommendedName>
        <fullName evidence="4">Thioredoxin-like fold domain-containing protein</fullName>
    </recommendedName>
</protein>
<dbReference type="Proteomes" id="UP001213623">
    <property type="component" value="Chromosome 5"/>
</dbReference>
<dbReference type="AlphaFoldDB" id="A0AAF0EKH9"/>
<evidence type="ECO:0000313" key="2">
    <source>
        <dbReference type="EMBL" id="WFD28047.1"/>
    </source>
</evidence>
<name>A0AAF0EKH9_9BASI</name>
<gene>
    <name evidence="2" type="ORF">MNAN1_003055</name>
</gene>
<sequence>MEPPTDKKELPHTSRYQHPDPLLRRLRLIDGHGQPVDLSSTFRETKLVLFYFGSQWNASESKGCQKIVSRLCRTYPHELKTVYVSVDSDFRLYEASTRNKPWLAMEWNDGSSVDLNLLPEELEELDKERSESYLLAGDEDMGKNVVEKDIQGTSYVLPFSRVYMADLFDVVMTPHLAVYHLPTRTFLDKHVRLSRLGSSRYEATMETWLKGESSKPFNIVDMVFVAPWTCAMVFLALAYYVLLLVGGKQYHIQNILASLSQVR</sequence>
<feature type="transmembrane region" description="Helical" evidence="1">
    <location>
        <begin position="222"/>
        <end position="245"/>
    </location>
</feature>
<keyword evidence="1" id="KW-0472">Membrane</keyword>
<keyword evidence="3" id="KW-1185">Reference proteome</keyword>
<keyword evidence="1" id="KW-1133">Transmembrane helix</keyword>
<evidence type="ECO:0000256" key="1">
    <source>
        <dbReference type="SAM" id="Phobius"/>
    </source>
</evidence>
<dbReference type="Gene3D" id="3.40.30.10">
    <property type="entry name" value="Glutaredoxin"/>
    <property type="match status" value="1"/>
</dbReference>
<accession>A0AAF0EKH9</accession>
<reference evidence="2" key="1">
    <citation type="submission" date="2023-03" db="EMBL/GenBank/DDBJ databases">
        <title>Mating type loci evolution in Malassezia.</title>
        <authorList>
            <person name="Coelho M.A."/>
        </authorList>
    </citation>
    <scope>NUCLEOTIDE SEQUENCE</scope>
    <source>
        <strain evidence="2">CBS 9557</strain>
    </source>
</reference>
<dbReference type="EMBL" id="CP119896">
    <property type="protein sequence ID" value="WFD28047.1"/>
    <property type="molecule type" value="Genomic_DNA"/>
</dbReference>
<organism evidence="2 3">
    <name type="scientific">Malassezia nana</name>
    <dbReference type="NCBI Taxonomy" id="180528"/>
    <lineage>
        <taxon>Eukaryota</taxon>
        <taxon>Fungi</taxon>
        <taxon>Dikarya</taxon>
        <taxon>Basidiomycota</taxon>
        <taxon>Ustilaginomycotina</taxon>
        <taxon>Malasseziomycetes</taxon>
        <taxon>Malasseziales</taxon>
        <taxon>Malasseziaceae</taxon>
        <taxon>Malassezia</taxon>
    </lineage>
</organism>
<proteinExistence type="predicted"/>